<feature type="compositionally biased region" description="Basic and acidic residues" evidence="1">
    <location>
        <begin position="1"/>
        <end position="17"/>
    </location>
</feature>
<gene>
    <name evidence="2" type="ORF">Sradi_4923300</name>
</gene>
<reference evidence="2" key="1">
    <citation type="submission" date="2020-06" db="EMBL/GenBank/DDBJ databases">
        <authorList>
            <person name="Li T."/>
            <person name="Hu X."/>
            <person name="Zhang T."/>
            <person name="Song X."/>
            <person name="Zhang H."/>
            <person name="Dai N."/>
            <person name="Sheng W."/>
            <person name="Hou X."/>
            <person name="Wei L."/>
        </authorList>
    </citation>
    <scope>NUCLEOTIDE SEQUENCE</scope>
    <source>
        <strain evidence="2">G02</strain>
        <tissue evidence="2">Leaf</tissue>
    </source>
</reference>
<dbReference type="AlphaFoldDB" id="A0AAW2MGV7"/>
<dbReference type="EMBL" id="JACGWJ010000022">
    <property type="protein sequence ID" value="KAL0329366.1"/>
    <property type="molecule type" value="Genomic_DNA"/>
</dbReference>
<protein>
    <submittedName>
        <fullName evidence="2">Uncharacterized protein</fullName>
    </submittedName>
</protein>
<proteinExistence type="predicted"/>
<organism evidence="2">
    <name type="scientific">Sesamum radiatum</name>
    <name type="common">Black benniseed</name>
    <dbReference type="NCBI Taxonomy" id="300843"/>
    <lineage>
        <taxon>Eukaryota</taxon>
        <taxon>Viridiplantae</taxon>
        <taxon>Streptophyta</taxon>
        <taxon>Embryophyta</taxon>
        <taxon>Tracheophyta</taxon>
        <taxon>Spermatophyta</taxon>
        <taxon>Magnoliopsida</taxon>
        <taxon>eudicotyledons</taxon>
        <taxon>Gunneridae</taxon>
        <taxon>Pentapetalae</taxon>
        <taxon>asterids</taxon>
        <taxon>lamiids</taxon>
        <taxon>Lamiales</taxon>
        <taxon>Pedaliaceae</taxon>
        <taxon>Sesamum</taxon>
    </lineage>
</organism>
<evidence type="ECO:0000313" key="2">
    <source>
        <dbReference type="EMBL" id="KAL0329366.1"/>
    </source>
</evidence>
<accession>A0AAW2MGV7</accession>
<evidence type="ECO:0000256" key="1">
    <source>
        <dbReference type="SAM" id="MobiDB-lite"/>
    </source>
</evidence>
<feature type="region of interest" description="Disordered" evidence="1">
    <location>
        <begin position="1"/>
        <end position="79"/>
    </location>
</feature>
<sequence length="79" mass="8904">MEDAQATKKEREEKRGEGGNLLQEAPNRVAGQEVPLPTESKRRVHPTNHTYNPSLYGCRRKRPIGSTQIVEGWPPPTQV</sequence>
<reference evidence="2" key="2">
    <citation type="journal article" date="2024" name="Plant">
        <title>Genomic evolution and insights into agronomic trait innovations of Sesamum species.</title>
        <authorList>
            <person name="Miao H."/>
            <person name="Wang L."/>
            <person name="Qu L."/>
            <person name="Liu H."/>
            <person name="Sun Y."/>
            <person name="Le M."/>
            <person name="Wang Q."/>
            <person name="Wei S."/>
            <person name="Zheng Y."/>
            <person name="Lin W."/>
            <person name="Duan Y."/>
            <person name="Cao H."/>
            <person name="Xiong S."/>
            <person name="Wang X."/>
            <person name="Wei L."/>
            <person name="Li C."/>
            <person name="Ma Q."/>
            <person name="Ju M."/>
            <person name="Zhao R."/>
            <person name="Li G."/>
            <person name="Mu C."/>
            <person name="Tian Q."/>
            <person name="Mei H."/>
            <person name="Zhang T."/>
            <person name="Gao T."/>
            <person name="Zhang H."/>
        </authorList>
    </citation>
    <scope>NUCLEOTIDE SEQUENCE</scope>
    <source>
        <strain evidence="2">G02</strain>
    </source>
</reference>
<name>A0AAW2MGV7_SESRA</name>
<comment type="caution">
    <text evidence="2">The sequence shown here is derived from an EMBL/GenBank/DDBJ whole genome shotgun (WGS) entry which is preliminary data.</text>
</comment>